<dbReference type="InParanoid" id="A7EMA3"/>
<dbReference type="EMBL" id="CH476628">
    <property type="protein sequence ID" value="EDO03969.1"/>
    <property type="molecule type" value="Genomic_DNA"/>
</dbReference>
<name>A7EMA3_SCLS1</name>
<accession>A7EMA3</accession>
<reference evidence="2" key="1">
    <citation type="journal article" date="2011" name="PLoS Genet.">
        <title>Genomic analysis of the necrotrophic fungal pathogens Sclerotinia sclerotiorum and Botrytis cinerea.</title>
        <authorList>
            <person name="Amselem J."/>
            <person name="Cuomo C.A."/>
            <person name="van Kan J.A."/>
            <person name="Viaud M."/>
            <person name="Benito E.P."/>
            <person name="Couloux A."/>
            <person name="Coutinho P.M."/>
            <person name="de Vries R.P."/>
            <person name="Dyer P.S."/>
            <person name="Fillinger S."/>
            <person name="Fournier E."/>
            <person name="Gout L."/>
            <person name="Hahn M."/>
            <person name="Kohn L."/>
            <person name="Lapalu N."/>
            <person name="Plummer K.M."/>
            <person name="Pradier J.M."/>
            <person name="Quevillon E."/>
            <person name="Sharon A."/>
            <person name="Simon A."/>
            <person name="ten Have A."/>
            <person name="Tudzynski B."/>
            <person name="Tudzynski P."/>
            <person name="Wincker P."/>
            <person name="Andrew M."/>
            <person name="Anthouard V."/>
            <person name="Beever R.E."/>
            <person name="Beffa R."/>
            <person name="Benoit I."/>
            <person name="Bouzid O."/>
            <person name="Brault B."/>
            <person name="Chen Z."/>
            <person name="Choquer M."/>
            <person name="Collemare J."/>
            <person name="Cotton P."/>
            <person name="Danchin E.G."/>
            <person name="Da Silva C."/>
            <person name="Gautier A."/>
            <person name="Giraud C."/>
            <person name="Giraud T."/>
            <person name="Gonzalez C."/>
            <person name="Grossetete S."/>
            <person name="Guldener U."/>
            <person name="Henrissat B."/>
            <person name="Howlett B.J."/>
            <person name="Kodira C."/>
            <person name="Kretschmer M."/>
            <person name="Lappartient A."/>
            <person name="Leroch M."/>
            <person name="Levis C."/>
            <person name="Mauceli E."/>
            <person name="Neuveglise C."/>
            <person name="Oeser B."/>
            <person name="Pearson M."/>
            <person name="Poulain J."/>
            <person name="Poussereau N."/>
            <person name="Quesneville H."/>
            <person name="Rascle C."/>
            <person name="Schumacher J."/>
            <person name="Segurens B."/>
            <person name="Sexton A."/>
            <person name="Silva E."/>
            <person name="Sirven C."/>
            <person name="Soanes D.M."/>
            <person name="Talbot N.J."/>
            <person name="Templeton M."/>
            <person name="Yandava C."/>
            <person name="Yarden O."/>
            <person name="Zeng Q."/>
            <person name="Rollins J.A."/>
            <person name="Lebrun M.H."/>
            <person name="Dickman M."/>
        </authorList>
    </citation>
    <scope>NUCLEOTIDE SEQUENCE [LARGE SCALE GENOMIC DNA]</scope>
    <source>
        <strain evidence="2">ATCC 18683 / 1980 / Ss-1</strain>
    </source>
</reference>
<dbReference type="AlphaFoldDB" id="A7EMA3"/>
<dbReference type="KEGG" id="ssl:SS1G_06450"/>
<dbReference type="RefSeq" id="XP_001592211.1">
    <property type="nucleotide sequence ID" value="XM_001592161.1"/>
</dbReference>
<dbReference type="GeneID" id="5488671"/>
<sequence>MTACSLYLGIAFEEYYVGKVESDSRLDNDDYLFIIIGMRTQAYIVQATCNQKDWRIRWNRDYQ</sequence>
<dbReference type="Proteomes" id="UP000001312">
    <property type="component" value="Unassembled WGS sequence"/>
</dbReference>
<gene>
    <name evidence="1" type="ORF">SS1G_06450</name>
</gene>
<organism evidence="1 2">
    <name type="scientific">Sclerotinia sclerotiorum (strain ATCC 18683 / 1980 / Ss-1)</name>
    <name type="common">White mold</name>
    <name type="synonym">Whetzelinia sclerotiorum</name>
    <dbReference type="NCBI Taxonomy" id="665079"/>
    <lineage>
        <taxon>Eukaryota</taxon>
        <taxon>Fungi</taxon>
        <taxon>Dikarya</taxon>
        <taxon>Ascomycota</taxon>
        <taxon>Pezizomycotina</taxon>
        <taxon>Leotiomycetes</taxon>
        <taxon>Helotiales</taxon>
        <taxon>Sclerotiniaceae</taxon>
        <taxon>Sclerotinia</taxon>
    </lineage>
</organism>
<protein>
    <submittedName>
        <fullName evidence="1">Uncharacterized protein</fullName>
    </submittedName>
</protein>
<evidence type="ECO:0000313" key="1">
    <source>
        <dbReference type="EMBL" id="EDO03969.1"/>
    </source>
</evidence>
<evidence type="ECO:0000313" key="2">
    <source>
        <dbReference type="Proteomes" id="UP000001312"/>
    </source>
</evidence>
<keyword evidence="2" id="KW-1185">Reference proteome</keyword>
<proteinExistence type="predicted"/>